<dbReference type="Proteomes" id="UP000594195">
    <property type="component" value="Chromosome"/>
</dbReference>
<sequence length="1004" mass="110801">MKYKSLLTPRIKYTIAVCALLGAHGLQGQTKKVVRDTATRTKDIQEVVMIGYGTAKKSDVTGSVATVSGNALRQVPVSNIAEALTGKIAGVQVTSSEGSPDAEINLKVRGGGSITQDSSPLIIVDGFPVSGMSEVSPSDIESITVLKDASSTAIYGSRGAYGVVLITTKGAKNGKITGTFNSFTGYKFLAKEIDVLSPYDYAKWQYENALLLGNVATTYNKYFLPFNQIDQYKDYEPMNWQKRIYGNTGVVHSNDLGIRGGTDKTSYSLNFARYNDNGIMIGSGYRRDNITMNLKNKPTNNVDLSVTFRYSNTDVNGSGANEQKEFSNTDGRLRHSVGYSPIDIPALTTDDTDEAVAGYLVNPYVAVADNDRTQNKKNYTIQGGLGWSPIKNLKFQSNLGMDFYRFQDYRYYGRSTYFVRNNAPANYQGVPALIFGNTENQTVRFANTLTYDFKKILGDSHSLKMMVGQEYNNFTSNVLTSVNYGFPKYFSFDDVVHLTSQSKYQTLENVYLPDDRMLSFFGRLNYDLFNKYLLTATFRADGSSKFLGDNKWGYFPSLAVGWKMNQENFLNDVTWIKLLKLRASYGQAGNNGIPTGQTVQLFQSTPNSWINGVSSYWAAAKIMANPELKWETTTSENVGLDYEFFGGRINGSVEVYKNITKDLLIPFPTPGTGYDGQWRNMGETQNKGIETTINVDAIRKADYSLSMGFNISFNKNNINSLGHGLDDWAQSSNWASAIGTDYLVNVGIPLGTMYGYKNDGRYEVSDFNYNNGVYTLKAGVANASSVVGAVKPGSMKLKDINGDGIVDINDRTVIGNANPKNTGGFTLNATVKNFDLSAAFNWSVGNDIYNANKIEFSTSPQSSPSGQYRNLSTEMADGLRWTNMDSSGNLVTDPAALAALNAGTTMWSPYMPRYVFSDWAVEDGSFLRLNTVTLGYSLPESFVRSISLTKIRLYASGYNVFVITKYSGQDPEVSTRRQTPMTPGVDYSGFPRSRQVVFGVNLNF</sequence>
<dbReference type="AlphaFoldDB" id="A0A7M2YAI1"/>
<evidence type="ECO:0000313" key="9">
    <source>
        <dbReference type="EMBL" id="QOW10432.1"/>
    </source>
</evidence>
<reference evidence="9 10" key="1">
    <citation type="submission" date="2019-05" db="EMBL/GenBank/DDBJ databases">
        <title>Chryseobacterium sp. isolated from King George Island, maritime Antarctica.</title>
        <authorList>
            <person name="Peng X."/>
        </authorList>
    </citation>
    <scope>NUCLEOTIDE SEQUENCE [LARGE SCALE GENOMIC DNA]</scope>
    <source>
        <strain evidence="9 10">7-3A</strain>
    </source>
</reference>
<dbReference type="InterPro" id="IPR023996">
    <property type="entry name" value="TonB-dep_OMP_SusC/RagA"/>
</dbReference>
<dbReference type="KEGG" id="kfa:Q73A0000_08660"/>
<keyword evidence="3 7" id="KW-1134">Transmembrane beta strand</keyword>
<keyword evidence="6 7" id="KW-0998">Cell outer membrane</keyword>
<dbReference type="GO" id="GO:0009279">
    <property type="term" value="C:cell outer membrane"/>
    <property type="evidence" value="ECO:0007669"/>
    <property type="project" value="UniProtKB-SubCell"/>
</dbReference>
<evidence type="ECO:0000256" key="2">
    <source>
        <dbReference type="ARBA" id="ARBA00022448"/>
    </source>
</evidence>
<dbReference type="FunFam" id="2.170.130.10:FF:000008">
    <property type="entry name" value="SusC/RagA family TonB-linked outer membrane protein"/>
    <property type="match status" value="1"/>
</dbReference>
<evidence type="ECO:0000256" key="7">
    <source>
        <dbReference type="PROSITE-ProRule" id="PRU01360"/>
    </source>
</evidence>
<feature type="domain" description="TonB-dependent receptor plug" evidence="8">
    <location>
        <begin position="56"/>
        <end position="163"/>
    </location>
</feature>
<keyword evidence="2 7" id="KW-0813">Transport</keyword>
<evidence type="ECO:0000259" key="8">
    <source>
        <dbReference type="Pfam" id="PF07715"/>
    </source>
</evidence>
<protein>
    <submittedName>
        <fullName evidence="9">SusC/RagA family TonB-linked outer membrane protein</fullName>
    </submittedName>
</protein>
<dbReference type="EMBL" id="CP040442">
    <property type="protein sequence ID" value="QOW10432.1"/>
    <property type="molecule type" value="Genomic_DNA"/>
</dbReference>
<evidence type="ECO:0000256" key="1">
    <source>
        <dbReference type="ARBA" id="ARBA00004571"/>
    </source>
</evidence>
<keyword evidence="5 7" id="KW-0472">Membrane</keyword>
<evidence type="ECO:0000256" key="3">
    <source>
        <dbReference type="ARBA" id="ARBA00022452"/>
    </source>
</evidence>
<dbReference type="RefSeq" id="WP_193810599.1">
    <property type="nucleotide sequence ID" value="NZ_CP040442.1"/>
</dbReference>
<proteinExistence type="inferred from homology"/>
<evidence type="ECO:0000256" key="6">
    <source>
        <dbReference type="ARBA" id="ARBA00023237"/>
    </source>
</evidence>
<evidence type="ECO:0000256" key="4">
    <source>
        <dbReference type="ARBA" id="ARBA00022692"/>
    </source>
</evidence>
<keyword evidence="10" id="KW-1185">Reference proteome</keyword>
<accession>A0A7M2YAI1</accession>
<evidence type="ECO:0000313" key="10">
    <source>
        <dbReference type="Proteomes" id="UP000594195"/>
    </source>
</evidence>
<dbReference type="InterPro" id="IPR039426">
    <property type="entry name" value="TonB-dep_rcpt-like"/>
</dbReference>
<keyword evidence="4 7" id="KW-0812">Transmembrane</keyword>
<dbReference type="InterPro" id="IPR023997">
    <property type="entry name" value="TonB-dep_OMP_SusC/RagA_CS"/>
</dbReference>
<evidence type="ECO:0000256" key="5">
    <source>
        <dbReference type="ARBA" id="ARBA00023136"/>
    </source>
</evidence>
<comment type="similarity">
    <text evidence="7">Belongs to the TonB-dependent receptor family.</text>
</comment>
<dbReference type="Gene3D" id="2.40.170.20">
    <property type="entry name" value="TonB-dependent receptor, beta-barrel domain"/>
    <property type="match status" value="1"/>
</dbReference>
<comment type="subcellular location">
    <subcellularLocation>
        <location evidence="1 7">Cell outer membrane</location>
        <topology evidence="1 7">Multi-pass membrane protein</topology>
    </subcellularLocation>
</comment>
<dbReference type="InterPro" id="IPR036942">
    <property type="entry name" value="Beta-barrel_TonB_sf"/>
</dbReference>
<dbReference type="Gene3D" id="2.170.130.10">
    <property type="entry name" value="TonB-dependent receptor, plug domain"/>
    <property type="match status" value="1"/>
</dbReference>
<dbReference type="SUPFAM" id="SSF56935">
    <property type="entry name" value="Porins"/>
    <property type="match status" value="1"/>
</dbReference>
<dbReference type="NCBIfam" id="TIGR04057">
    <property type="entry name" value="SusC_RagA_signa"/>
    <property type="match status" value="1"/>
</dbReference>
<dbReference type="InterPro" id="IPR037066">
    <property type="entry name" value="Plug_dom_sf"/>
</dbReference>
<gene>
    <name evidence="9" type="ORF">Q73A0000_08660</name>
</gene>
<dbReference type="Pfam" id="PF07715">
    <property type="entry name" value="Plug"/>
    <property type="match status" value="1"/>
</dbReference>
<organism evidence="9 10">
    <name type="scientific">Kaistella flava</name>
    <name type="common">ex Peng et al. 2021</name>
    <dbReference type="NCBI Taxonomy" id="2038776"/>
    <lineage>
        <taxon>Bacteria</taxon>
        <taxon>Pseudomonadati</taxon>
        <taxon>Bacteroidota</taxon>
        <taxon>Flavobacteriia</taxon>
        <taxon>Flavobacteriales</taxon>
        <taxon>Weeksellaceae</taxon>
        <taxon>Chryseobacterium group</taxon>
        <taxon>Kaistella</taxon>
    </lineage>
</organism>
<dbReference type="NCBIfam" id="TIGR04056">
    <property type="entry name" value="OMP_RagA_SusC"/>
    <property type="match status" value="1"/>
</dbReference>
<dbReference type="PROSITE" id="PS52016">
    <property type="entry name" value="TONB_DEPENDENT_REC_3"/>
    <property type="match status" value="1"/>
</dbReference>
<name>A0A7M2YAI1_9FLAO</name>
<dbReference type="InterPro" id="IPR012910">
    <property type="entry name" value="Plug_dom"/>
</dbReference>